<evidence type="ECO:0008006" key="4">
    <source>
        <dbReference type="Google" id="ProtNLM"/>
    </source>
</evidence>
<protein>
    <recommendedName>
        <fullName evidence="4">YD repeat-containing protein</fullName>
    </recommendedName>
</protein>
<evidence type="ECO:0000313" key="3">
    <source>
        <dbReference type="Proteomes" id="UP000263900"/>
    </source>
</evidence>
<evidence type="ECO:0000256" key="1">
    <source>
        <dbReference type="SAM" id="MobiDB-lite"/>
    </source>
</evidence>
<feature type="region of interest" description="Disordered" evidence="1">
    <location>
        <begin position="1229"/>
        <end position="1248"/>
    </location>
</feature>
<dbReference type="OrthoDB" id="680656at2"/>
<sequence length="1341" mass="149210">MSGYRSFSQNILGKTVLDYSSKAPEVQQIQKFIDVPVSFFNGTPNINIPVHTVTSKSISIPLSLEYHAGGIKAEDDERYVGLGWAFKGAGSITRTVRGNEDEGIQYESRPSRYYDTTLHRIAYKWISMRDSMAAIRHIYGGYYVDNGSLDLGYSTLSQEFTTHNQDLLTGNVPKGLDLSMPYYSLGLSDPEPDLFYFEFGGYSGKFIFGNYGTPILIPHTQDLQITPLLNIRIDARNGFGPYLDTSVLVTQYFESFKISTPDGKDYYFGESSESRIKTPYTAKMNMFNAWYLTRIIDRNTMDTAYFEYNGSGIGSAIRVLDNKQKFDNPSGNLYDGCVNTTPLSQYSTQTNYTTTLKSIKTAKEEIQFFGGLDSIKVMDRSTGLAYKKLQFDYAKFSSGRKKLVSYAVKDLSNNQFYPYTFNYYDIPGYKGRASQDYWGFYNGASNNNKLMIGYPGCIDSAANRAPAWPAMKLDILTEITYPTGGKSIFEYEPHTANTGRKLDNSIVSDDAYFVYVGPGQSFVLTSNLIGGLRIKSIQSYDPIKNDTLTKKFYYNVFGSGASSGHLAIPPSLAIDVSSFACNSSFAGGRPTYLMSTHNLYGGSGTGSHVTYRNVTVQEEKNGINNGRIEYEYYDDTNTDSAFYSNAISDSTNFALSHSYDVFPDWQYKRLPENFLAGNEKTKRIYNAGGVLLQKETTFYGSRIANGSYNPVINAIQKRDICGTPPPVGYYGSAGPGSPSDMLKYVGVGVDTTTGDTEKEAFDEEQIAGLVSPPRPSRPMLPPYQSYYFFYRTYISNTFVYKSKTINESYETTSGFSTDTTTYFYETNAHINPTSVITRSSKEKILKQQNLYAFDFNDVNNGDSTIYFMKKAFLNLPVAGFSYTNSNITAGAYRHYKLKSRQDSTIVLPFEEYALNNNTTGITETTLNLGGAYPKTLNLPLTNFQKQTTFYYNPDNTVSHIIKKGNDKIAVLWDYNRLFAVAQALNADSADIAFSGFEASGNGNWNIGSPLRTTNSFLTGKKAYNLSNGNITKTGLNTAKSYIVSYWSASSAAIVNSVTPTTGITKKGWTYYEHKLPAGATSVTISGTVIIDELRLYPVDAQMSTYSFEPLLGVTSINSINNSIAYYEYDGAGQIRFVKDADGNILKIYDYFYTGFGADTAAWRSAGTNTRIKPCDANSAYNTDTIQVQQVDINPNSPTYGTFRWVYNSKCVSCVLSDWQNTATPLRCVKDGSNQNTGQQEQEQRDMNPCSNTYNQTKWVAAGTNTTACPIPPPPCTGLDKMMINGVCVTGIKVYTATGFNQTLQKWSCTYHYEFLPDCIKGPDYTEYNTLPCTTNNGCIPD</sequence>
<accession>A0A3B7ML55</accession>
<proteinExistence type="predicted"/>
<dbReference type="EMBL" id="CP032157">
    <property type="protein sequence ID" value="AXY74407.1"/>
    <property type="molecule type" value="Genomic_DNA"/>
</dbReference>
<feature type="compositionally biased region" description="Polar residues" evidence="1">
    <location>
        <begin position="1231"/>
        <end position="1240"/>
    </location>
</feature>
<gene>
    <name evidence="2" type="ORF">D3H65_10650</name>
</gene>
<reference evidence="2 3" key="1">
    <citation type="submission" date="2018-09" db="EMBL/GenBank/DDBJ databases">
        <title>Genome sequencing of strain 6GH32-13.</title>
        <authorList>
            <person name="Weon H.-Y."/>
            <person name="Heo J."/>
            <person name="Kwon S.-W."/>
        </authorList>
    </citation>
    <scope>NUCLEOTIDE SEQUENCE [LARGE SCALE GENOMIC DNA]</scope>
    <source>
        <strain evidence="2 3">5GH32-13</strain>
    </source>
</reference>
<dbReference type="Proteomes" id="UP000263900">
    <property type="component" value="Chromosome"/>
</dbReference>
<keyword evidence="3" id="KW-1185">Reference proteome</keyword>
<organism evidence="2 3">
    <name type="scientific">Paraflavitalea soli</name>
    <dbReference type="NCBI Taxonomy" id="2315862"/>
    <lineage>
        <taxon>Bacteria</taxon>
        <taxon>Pseudomonadati</taxon>
        <taxon>Bacteroidota</taxon>
        <taxon>Chitinophagia</taxon>
        <taxon>Chitinophagales</taxon>
        <taxon>Chitinophagaceae</taxon>
        <taxon>Paraflavitalea</taxon>
    </lineage>
</organism>
<dbReference type="KEGG" id="pseg:D3H65_10650"/>
<evidence type="ECO:0000313" key="2">
    <source>
        <dbReference type="EMBL" id="AXY74407.1"/>
    </source>
</evidence>
<name>A0A3B7ML55_9BACT</name>